<comment type="caution">
    <text evidence="2">The sequence shown here is derived from an EMBL/GenBank/DDBJ whole genome shotgun (WGS) entry which is preliminary data.</text>
</comment>
<keyword evidence="1" id="KW-0812">Transmembrane</keyword>
<feature type="transmembrane region" description="Helical" evidence="1">
    <location>
        <begin position="40"/>
        <end position="57"/>
    </location>
</feature>
<keyword evidence="1" id="KW-0472">Membrane</keyword>
<evidence type="ECO:0000313" key="3">
    <source>
        <dbReference type="Proteomes" id="UP000702544"/>
    </source>
</evidence>
<feature type="transmembrane region" description="Helical" evidence="1">
    <location>
        <begin position="96"/>
        <end position="113"/>
    </location>
</feature>
<dbReference type="EMBL" id="JAACAK010000012">
    <property type="protein sequence ID" value="NIR73796.1"/>
    <property type="molecule type" value="Genomic_DNA"/>
</dbReference>
<feature type="transmembrane region" description="Helical" evidence="1">
    <location>
        <begin position="64"/>
        <end position="84"/>
    </location>
</feature>
<gene>
    <name evidence="2" type="ORF">GWO12_01575</name>
</gene>
<accession>A0AAE4Z969</accession>
<keyword evidence="1" id="KW-1133">Transmembrane helix</keyword>
<evidence type="ECO:0000256" key="1">
    <source>
        <dbReference type="SAM" id="Phobius"/>
    </source>
</evidence>
<evidence type="ECO:0008006" key="4">
    <source>
        <dbReference type="Google" id="ProtNLM"/>
    </source>
</evidence>
<sequence>MTRRRRLVVAIYLTAVGVVTLAPLPSGAATELLGSGFDKAIHALIIGGLALVLLWRPEPPRLPAALAVVGASMAVAALIELAQIPLPYRSGELYDFLAGASGGLVATGLYLAMRGGHARRAD</sequence>
<protein>
    <recommendedName>
        <fullName evidence="4">VanZ family protein</fullName>
    </recommendedName>
</protein>
<reference evidence="2 3" key="1">
    <citation type="submission" date="2020-01" db="EMBL/GenBank/DDBJ databases">
        <title>Genomes assembled from Gulf of Kutch pelagic sediment metagenomes.</title>
        <authorList>
            <person name="Chandrashekar M."/>
            <person name="Mahajan M.S."/>
            <person name="Dave K.J."/>
            <person name="Vatsa P."/>
            <person name="Nathani N.M."/>
        </authorList>
    </citation>
    <scope>NUCLEOTIDE SEQUENCE [LARGE SCALE GENOMIC DNA]</scope>
    <source>
        <strain evidence="2">KS3-K002</strain>
    </source>
</reference>
<name>A0AAE4Z969_9BACT</name>
<dbReference type="Proteomes" id="UP000702544">
    <property type="component" value="Unassembled WGS sequence"/>
</dbReference>
<dbReference type="AlphaFoldDB" id="A0AAE4Z969"/>
<proteinExistence type="predicted"/>
<organism evidence="2 3">
    <name type="scientific">Candidatus Kutchimonas denitrificans</name>
    <dbReference type="NCBI Taxonomy" id="3056748"/>
    <lineage>
        <taxon>Bacteria</taxon>
        <taxon>Pseudomonadati</taxon>
        <taxon>Gemmatimonadota</taxon>
        <taxon>Gemmatimonadia</taxon>
        <taxon>Candidatus Palauibacterales</taxon>
        <taxon>Candidatus Palauibacteraceae</taxon>
        <taxon>Candidatus Kutchimonas</taxon>
    </lineage>
</organism>
<evidence type="ECO:0000313" key="2">
    <source>
        <dbReference type="EMBL" id="NIR73796.1"/>
    </source>
</evidence>